<comment type="caution">
    <text evidence="2">The sequence shown here is derived from an EMBL/GenBank/DDBJ whole genome shotgun (WGS) entry which is preliminary data.</text>
</comment>
<gene>
    <name evidence="2" type="ORF">Tci_006202</name>
</gene>
<dbReference type="InterPro" id="IPR013103">
    <property type="entry name" value="RVT_2"/>
</dbReference>
<proteinExistence type="predicted"/>
<feature type="domain" description="Reverse transcriptase Ty1/copia-type" evidence="1">
    <location>
        <begin position="1"/>
        <end position="91"/>
    </location>
</feature>
<organism evidence="2">
    <name type="scientific">Tanacetum cinerariifolium</name>
    <name type="common">Dalmatian daisy</name>
    <name type="synonym">Chrysanthemum cinerariifolium</name>
    <dbReference type="NCBI Taxonomy" id="118510"/>
    <lineage>
        <taxon>Eukaryota</taxon>
        <taxon>Viridiplantae</taxon>
        <taxon>Streptophyta</taxon>
        <taxon>Embryophyta</taxon>
        <taxon>Tracheophyta</taxon>
        <taxon>Spermatophyta</taxon>
        <taxon>Magnoliopsida</taxon>
        <taxon>eudicotyledons</taxon>
        <taxon>Gunneridae</taxon>
        <taxon>Pentapetalae</taxon>
        <taxon>asterids</taxon>
        <taxon>campanulids</taxon>
        <taxon>Asterales</taxon>
        <taxon>Asteraceae</taxon>
        <taxon>Asteroideae</taxon>
        <taxon>Anthemideae</taxon>
        <taxon>Anthemidinae</taxon>
        <taxon>Tanacetum</taxon>
    </lineage>
</organism>
<evidence type="ECO:0000313" key="2">
    <source>
        <dbReference type="EMBL" id="GEU34224.1"/>
    </source>
</evidence>
<name>A0A6L2JEV8_TANCI</name>
<reference evidence="2" key="1">
    <citation type="journal article" date="2019" name="Sci. Rep.">
        <title>Draft genome of Tanacetum cinerariifolium, the natural source of mosquito coil.</title>
        <authorList>
            <person name="Yamashiro T."/>
            <person name="Shiraishi A."/>
            <person name="Satake H."/>
            <person name="Nakayama K."/>
        </authorList>
    </citation>
    <scope>NUCLEOTIDE SEQUENCE</scope>
</reference>
<evidence type="ECO:0000259" key="1">
    <source>
        <dbReference type="Pfam" id="PF07727"/>
    </source>
</evidence>
<protein>
    <submittedName>
        <fullName evidence="2">Copia protein</fullName>
    </submittedName>
</protein>
<dbReference type="EMBL" id="BKCJ010000553">
    <property type="protein sequence ID" value="GEU34224.1"/>
    <property type="molecule type" value="Genomic_DNA"/>
</dbReference>
<dbReference type="AlphaFoldDB" id="A0A6L2JEV8"/>
<sequence>MDVKITIFNGILREEDYVSQPDGCVDQDNPNHVYKLKKALYVLKQASRASYDLLSSFLLSQKFSKGTVDPTLFTQKEVNYILLVQIYIDNRQFTVARQLNMPYPRFMKVIAKEARKRTMTHITPMKESSLTADDNIITYVPDATLELEKSISKTEAEEQKEYKDAKTLFAAIETRFGGNEASKKPQKTLLKKLYKNFSATSTKSLDLFFNGLQKLVTQLAILGVFHLEKDLNLKFLRSLPSEWNTHVENRTKNQETTRRTVNVEDTSSKAMVAIDGAGFECSYMADDKASTNMAFMALSDLEESDEEDEVESPPEKERMNVEPSVNKVEVEIPKQNDKPARRPVKYDKMLGANTIRGKRWSLMEDMLHLENKLTTTKAVYNKALITLTQRVKKLEKKFKYKRRRAAIYLKEAEASLDHEDSPKQGRMIE</sequence>
<dbReference type="Pfam" id="PF14223">
    <property type="entry name" value="Retrotran_gag_2"/>
    <property type="match status" value="1"/>
</dbReference>
<dbReference type="Pfam" id="PF07727">
    <property type="entry name" value="RVT_2"/>
    <property type="match status" value="1"/>
</dbReference>
<accession>A0A6L2JEV8</accession>